<evidence type="ECO:0000256" key="1">
    <source>
        <dbReference type="SAM" id="MobiDB-lite"/>
    </source>
</evidence>
<protein>
    <submittedName>
        <fullName evidence="2">Uncharacterized protein</fullName>
    </submittedName>
</protein>
<feature type="compositionally biased region" description="Acidic residues" evidence="1">
    <location>
        <begin position="176"/>
        <end position="189"/>
    </location>
</feature>
<reference evidence="2 3" key="1">
    <citation type="submission" date="2024-07" db="EMBL/GenBank/DDBJ databases">
        <title>Section-level genome sequencing and comparative genomics of Aspergillus sections Usti and Cavernicolus.</title>
        <authorList>
            <consortium name="Lawrence Berkeley National Laboratory"/>
            <person name="Nybo J.L."/>
            <person name="Vesth T.C."/>
            <person name="Theobald S."/>
            <person name="Frisvad J.C."/>
            <person name="Larsen T.O."/>
            <person name="Kjaerboelling I."/>
            <person name="Rothschild-Mancinelli K."/>
            <person name="Lyhne E.K."/>
            <person name="Kogle M.E."/>
            <person name="Barry K."/>
            <person name="Clum A."/>
            <person name="Na H."/>
            <person name="Ledsgaard L."/>
            <person name="Lin J."/>
            <person name="Lipzen A."/>
            <person name="Kuo A."/>
            <person name="Riley R."/>
            <person name="Mondo S."/>
            <person name="LaButti K."/>
            <person name="Haridas S."/>
            <person name="Pangalinan J."/>
            <person name="Salamov A.A."/>
            <person name="Simmons B.A."/>
            <person name="Magnuson J.K."/>
            <person name="Chen J."/>
            <person name="Drula E."/>
            <person name="Henrissat B."/>
            <person name="Wiebenga A."/>
            <person name="Lubbers R.J."/>
            <person name="Gomes A.C."/>
            <person name="Macurrencykelacurrency M.R."/>
            <person name="Stajich J."/>
            <person name="Grigoriev I.V."/>
            <person name="Mortensen U.H."/>
            <person name="De vries R.P."/>
            <person name="Baker S.E."/>
            <person name="Andersen M.R."/>
        </authorList>
    </citation>
    <scope>NUCLEOTIDE SEQUENCE [LARGE SCALE GENOMIC DNA]</scope>
    <source>
        <strain evidence="2 3">CBS 756.74</strain>
    </source>
</reference>
<feature type="region of interest" description="Disordered" evidence="1">
    <location>
        <begin position="173"/>
        <end position="231"/>
    </location>
</feature>
<comment type="caution">
    <text evidence="2">The sequence shown here is derived from an EMBL/GenBank/DDBJ whole genome shotgun (WGS) entry which is preliminary data.</text>
</comment>
<organism evidence="2 3">
    <name type="scientific">Aspergillus pseudodeflectus</name>
    <dbReference type="NCBI Taxonomy" id="176178"/>
    <lineage>
        <taxon>Eukaryota</taxon>
        <taxon>Fungi</taxon>
        <taxon>Dikarya</taxon>
        <taxon>Ascomycota</taxon>
        <taxon>Pezizomycotina</taxon>
        <taxon>Eurotiomycetes</taxon>
        <taxon>Eurotiomycetidae</taxon>
        <taxon>Eurotiales</taxon>
        <taxon>Aspergillaceae</taxon>
        <taxon>Aspergillus</taxon>
        <taxon>Aspergillus subgen. Nidulantes</taxon>
    </lineage>
</organism>
<accession>A0ABR4K1H8</accession>
<keyword evidence="3" id="KW-1185">Reference proteome</keyword>
<dbReference type="Proteomes" id="UP001610444">
    <property type="component" value="Unassembled WGS sequence"/>
</dbReference>
<dbReference type="GeneID" id="98161375"/>
<gene>
    <name evidence="2" type="ORF">BJX68DRAFT_268906</name>
</gene>
<dbReference type="EMBL" id="JBFXLR010000034">
    <property type="protein sequence ID" value="KAL2846049.1"/>
    <property type="molecule type" value="Genomic_DNA"/>
</dbReference>
<evidence type="ECO:0000313" key="3">
    <source>
        <dbReference type="Proteomes" id="UP001610444"/>
    </source>
</evidence>
<name>A0ABR4K1H8_9EURO</name>
<evidence type="ECO:0000313" key="2">
    <source>
        <dbReference type="EMBL" id="KAL2846049.1"/>
    </source>
</evidence>
<proteinExistence type="predicted"/>
<dbReference type="RefSeq" id="XP_070896979.1">
    <property type="nucleotide sequence ID" value="XM_071046211.1"/>
</dbReference>
<sequence>MRVDGRRRYIQLMGALVPEEDDDTGPGLPYRHKTHVIPITHHTAADRTSTCPPRAYMVFNNYTPILLPTLFPIVIYFTHPNPGPSPSAQLPNLLRAITDRDDDFEPRLDVYFLPGASASDCVSHYTQEQVARGTSAAQVRAFNSILLRWPGHPWDWDFFRRRRHRRNSSFASQDLLDSDDDDDNDDDDGPNNLNHNPATMAAPAGGEEEKEKGGQSPPAATTTPDGTRPREPLMYRAVWPINDSSPAVDEAYGDWPMDKWMVESFYYADDGLKHTWQKASSLGWTHWI</sequence>